<evidence type="ECO:0000256" key="3">
    <source>
        <dbReference type="SAM" id="Phobius"/>
    </source>
</evidence>
<evidence type="ECO:0000313" key="4">
    <source>
        <dbReference type="EMBL" id="EKX37412.1"/>
    </source>
</evidence>
<feature type="compositionally biased region" description="Polar residues" evidence="2">
    <location>
        <begin position="344"/>
        <end position="360"/>
    </location>
</feature>
<evidence type="ECO:0000313" key="5">
    <source>
        <dbReference type="EnsemblProtists" id="EKX37412"/>
    </source>
</evidence>
<keyword evidence="3" id="KW-1133">Transmembrane helix</keyword>
<evidence type="ECO:0000256" key="1">
    <source>
        <dbReference type="SAM" id="Coils"/>
    </source>
</evidence>
<dbReference type="RefSeq" id="XP_005824392.1">
    <property type="nucleotide sequence ID" value="XM_005824335.1"/>
</dbReference>
<keyword evidence="3" id="KW-0812">Transmembrane</keyword>
<evidence type="ECO:0000313" key="6">
    <source>
        <dbReference type="Proteomes" id="UP000011087"/>
    </source>
</evidence>
<feature type="compositionally biased region" description="Basic and acidic residues" evidence="2">
    <location>
        <begin position="224"/>
        <end position="250"/>
    </location>
</feature>
<dbReference type="EMBL" id="JH993059">
    <property type="protein sequence ID" value="EKX37412.1"/>
    <property type="molecule type" value="Genomic_DNA"/>
</dbReference>
<keyword evidence="6" id="KW-1185">Reference proteome</keyword>
<feature type="compositionally biased region" description="Basic and acidic residues" evidence="2">
    <location>
        <begin position="294"/>
        <end position="303"/>
    </location>
</feature>
<proteinExistence type="predicted"/>
<dbReference type="PaxDb" id="55529-EKX37412"/>
<feature type="transmembrane region" description="Helical" evidence="3">
    <location>
        <begin position="12"/>
        <end position="31"/>
    </location>
</feature>
<feature type="compositionally biased region" description="Basic and acidic residues" evidence="2">
    <location>
        <begin position="199"/>
        <end position="217"/>
    </location>
</feature>
<dbReference type="EnsemblProtists" id="EKX37412">
    <property type="protein sequence ID" value="EKX37412"/>
    <property type="gene ID" value="GUITHDRAFT_116372"/>
</dbReference>
<reference evidence="4 6" key="1">
    <citation type="journal article" date="2012" name="Nature">
        <title>Algal genomes reveal evolutionary mosaicism and the fate of nucleomorphs.</title>
        <authorList>
            <consortium name="DOE Joint Genome Institute"/>
            <person name="Curtis B.A."/>
            <person name="Tanifuji G."/>
            <person name="Burki F."/>
            <person name="Gruber A."/>
            <person name="Irimia M."/>
            <person name="Maruyama S."/>
            <person name="Arias M.C."/>
            <person name="Ball S.G."/>
            <person name="Gile G.H."/>
            <person name="Hirakawa Y."/>
            <person name="Hopkins J.F."/>
            <person name="Kuo A."/>
            <person name="Rensing S.A."/>
            <person name="Schmutz J."/>
            <person name="Symeonidi A."/>
            <person name="Elias M."/>
            <person name="Eveleigh R.J."/>
            <person name="Herman E.K."/>
            <person name="Klute M.J."/>
            <person name="Nakayama T."/>
            <person name="Obornik M."/>
            <person name="Reyes-Prieto A."/>
            <person name="Armbrust E.V."/>
            <person name="Aves S.J."/>
            <person name="Beiko R.G."/>
            <person name="Coutinho P."/>
            <person name="Dacks J.B."/>
            <person name="Durnford D.G."/>
            <person name="Fast N.M."/>
            <person name="Green B.R."/>
            <person name="Grisdale C.J."/>
            <person name="Hempel F."/>
            <person name="Henrissat B."/>
            <person name="Hoppner M.P."/>
            <person name="Ishida K."/>
            <person name="Kim E."/>
            <person name="Koreny L."/>
            <person name="Kroth P.G."/>
            <person name="Liu Y."/>
            <person name="Malik S.B."/>
            <person name="Maier U.G."/>
            <person name="McRose D."/>
            <person name="Mock T."/>
            <person name="Neilson J.A."/>
            <person name="Onodera N.T."/>
            <person name="Poole A.M."/>
            <person name="Pritham E.J."/>
            <person name="Richards T.A."/>
            <person name="Rocap G."/>
            <person name="Roy S.W."/>
            <person name="Sarai C."/>
            <person name="Schaack S."/>
            <person name="Shirato S."/>
            <person name="Slamovits C.H."/>
            <person name="Spencer D.F."/>
            <person name="Suzuki S."/>
            <person name="Worden A.Z."/>
            <person name="Zauner S."/>
            <person name="Barry K."/>
            <person name="Bell C."/>
            <person name="Bharti A.K."/>
            <person name="Crow J.A."/>
            <person name="Grimwood J."/>
            <person name="Kramer R."/>
            <person name="Lindquist E."/>
            <person name="Lucas S."/>
            <person name="Salamov A."/>
            <person name="McFadden G.I."/>
            <person name="Lane C.E."/>
            <person name="Keeling P.J."/>
            <person name="Gray M.W."/>
            <person name="Grigoriev I.V."/>
            <person name="Archibald J.M."/>
        </authorList>
    </citation>
    <scope>NUCLEOTIDE SEQUENCE</scope>
    <source>
        <strain evidence="4 6">CCMP2712</strain>
    </source>
</reference>
<dbReference type="PROSITE" id="PS51257">
    <property type="entry name" value="PROKAR_LIPOPROTEIN"/>
    <property type="match status" value="1"/>
</dbReference>
<gene>
    <name evidence="4" type="ORF">GUITHDRAFT_116372</name>
</gene>
<feature type="coiled-coil region" evidence="1">
    <location>
        <begin position="112"/>
        <end position="157"/>
    </location>
</feature>
<protein>
    <submittedName>
        <fullName evidence="4 5">Uncharacterized protein</fullName>
    </submittedName>
</protein>
<dbReference type="KEGG" id="gtt:GUITHDRAFT_116372"/>
<dbReference type="HOGENOM" id="CLU_489565_0_0_1"/>
<keyword evidence="3" id="KW-0472">Membrane</keyword>
<dbReference type="Proteomes" id="UP000011087">
    <property type="component" value="Unassembled WGS sequence"/>
</dbReference>
<feature type="region of interest" description="Disordered" evidence="2">
    <location>
        <begin position="282"/>
        <end position="388"/>
    </location>
</feature>
<keyword evidence="1" id="KW-0175">Coiled coil</keyword>
<evidence type="ECO:0000256" key="2">
    <source>
        <dbReference type="SAM" id="MobiDB-lite"/>
    </source>
</evidence>
<name>L1IMU2_GUITC</name>
<feature type="region of interest" description="Disordered" evidence="2">
    <location>
        <begin position="195"/>
        <end position="270"/>
    </location>
</feature>
<dbReference type="GeneID" id="17294171"/>
<organism evidence="4">
    <name type="scientific">Guillardia theta (strain CCMP2712)</name>
    <name type="common">Cryptophyte</name>
    <dbReference type="NCBI Taxonomy" id="905079"/>
    <lineage>
        <taxon>Eukaryota</taxon>
        <taxon>Cryptophyceae</taxon>
        <taxon>Pyrenomonadales</taxon>
        <taxon>Geminigeraceae</taxon>
        <taxon>Guillardia</taxon>
    </lineage>
</organism>
<feature type="compositionally biased region" description="Basic and acidic residues" evidence="2">
    <location>
        <begin position="368"/>
        <end position="388"/>
    </location>
</feature>
<accession>L1IMU2</accession>
<reference evidence="5" key="3">
    <citation type="submission" date="2016-03" db="UniProtKB">
        <authorList>
            <consortium name="EnsemblProtists"/>
        </authorList>
    </citation>
    <scope>IDENTIFICATION</scope>
</reference>
<sequence length="557" mass="64433">MILIPRNSRHNVAAAVSLLACTFAVLCILRWQDAQMSGQVSLARLDAQSEMDVLETDVMSADKLLTMEDRRSSRQTPAFAQSAAQDEDYKLRKIRGRIDREQSQERLNIGKMKDAELVASKLKGKVKDEESQRQEDMDELRAETQRAQNVMQHADDVRDVGRADREMEMISYMAKMETQTMKLLRREMEKRRSTILYRDGSDKGSDRSYEGSYDRSYGRSYEGSYDRSNQRSNERSYDRQDPNNVERQRPSYDNPPSACTTKPDPAECDRWRKQREREIAEYERNLRSSSDYSYSREERDRMSGLEPNIHNTVPQRYPHKDGADLGDNWISSFDQQHKDGSGDSYISQRRSNAGSPSSEAETFFGGSDADRSSPLYRKDARLSKQDKERLKDERLLQFANSEYGSEHTSPLNPKLLKMMWGDAANYMRDSFGYPADYFPSTRQMKKQLMKTTSKDVLQARYDKKKGFPRVTPVVERCRRKCSGCPFKEIAKGSLNGKADPFGFLGELQDDEMPEKLVARQRNPMNSFSRFGEPISDAMMKGWDMHNGVDFQREDEWD</sequence>
<reference evidence="6" key="2">
    <citation type="submission" date="2012-11" db="EMBL/GenBank/DDBJ databases">
        <authorList>
            <person name="Kuo A."/>
            <person name="Curtis B.A."/>
            <person name="Tanifuji G."/>
            <person name="Burki F."/>
            <person name="Gruber A."/>
            <person name="Irimia M."/>
            <person name="Maruyama S."/>
            <person name="Arias M.C."/>
            <person name="Ball S.G."/>
            <person name="Gile G.H."/>
            <person name="Hirakawa Y."/>
            <person name="Hopkins J.F."/>
            <person name="Rensing S.A."/>
            <person name="Schmutz J."/>
            <person name="Symeonidi A."/>
            <person name="Elias M."/>
            <person name="Eveleigh R.J."/>
            <person name="Herman E.K."/>
            <person name="Klute M.J."/>
            <person name="Nakayama T."/>
            <person name="Obornik M."/>
            <person name="Reyes-Prieto A."/>
            <person name="Armbrust E.V."/>
            <person name="Aves S.J."/>
            <person name="Beiko R.G."/>
            <person name="Coutinho P."/>
            <person name="Dacks J.B."/>
            <person name="Durnford D.G."/>
            <person name="Fast N.M."/>
            <person name="Green B.R."/>
            <person name="Grisdale C."/>
            <person name="Hempe F."/>
            <person name="Henrissat B."/>
            <person name="Hoppner M.P."/>
            <person name="Ishida K.-I."/>
            <person name="Kim E."/>
            <person name="Koreny L."/>
            <person name="Kroth P.G."/>
            <person name="Liu Y."/>
            <person name="Malik S.-B."/>
            <person name="Maier U.G."/>
            <person name="McRose D."/>
            <person name="Mock T."/>
            <person name="Neilson J.A."/>
            <person name="Onodera N.T."/>
            <person name="Poole A.M."/>
            <person name="Pritham E.J."/>
            <person name="Richards T.A."/>
            <person name="Rocap G."/>
            <person name="Roy S.W."/>
            <person name="Sarai C."/>
            <person name="Schaack S."/>
            <person name="Shirato S."/>
            <person name="Slamovits C.H."/>
            <person name="Spencer D.F."/>
            <person name="Suzuki S."/>
            <person name="Worden A.Z."/>
            <person name="Zauner S."/>
            <person name="Barry K."/>
            <person name="Bell C."/>
            <person name="Bharti A.K."/>
            <person name="Crow J.A."/>
            <person name="Grimwood J."/>
            <person name="Kramer R."/>
            <person name="Lindquist E."/>
            <person name="Lucas S."/>
            <person name="Salamov A."/>
            <person name="McFadden G.I."/>
            <person name="Lane C.E."/>
            <person name="Keeling P.J."/>
            <person name="Gray M.W."/>
            <person name="Grigoriev I.V."/>
            <person name="Archibald J.M."/>
        </authorList>
    </citation>
    <scope>NUCLEOTIDE SEQUENCE</scope>
    <source>
        <strain evidence="6">CCMP2712</strain>
    </source>
</reference>
<dbReference type="AlphaFoldDB" id="L1IMU2"/>